<name>A0A1E7FJD0_9STRA</name>
<protein>
    <submittedName>
        <fullName evidence="1">Uncharacterized protein</fullName>
    </submittedName>
</protein>
<dbReference type="InParanoid" id="A0A1E7FJD0"/>
<dbReference type="KEGG" id="fcy:FRACYDRAFT_236557"/>
<dbReference type="AlphaFoldDB" id="A0A1E7FJD0"/>
<evidence type="ECO:0000313" key="1">
    <source>
        <dbReference type="EMBL" id="OEU18280.1"/>
    </source>
</evidence>
<dbReference type="Proteomes" id="UP000095751">
    <property type="component" value="Unassembled WGS sequence"/>
</dbReference>
<gene>
    <name evidence="1" type="ORF">FRACYDRAFT_236557</name>
</gene>
<evidence type="ECO:0000313" key="2">
    <source>
        <dbReference type="Proteomes" id="UP000095751"/>
    </source>
</evidence>
<proteinExistence type="predicted"/>
<reference evidence="1 2" key="1">
    <citation type="submission" date="2016-09" db="EMBL/GenBank/DDBJ databases">
        <title>Extensive genetic diversity and differential bi-allelic expression allows diatom success in the polar Southern Ocean.</title>
        <authorList>
            <consortium name="DOE Joint Genome Institute"/>
            <person name="Mock T."/>
            <person name="Otillar R.P."/>
            <person name="Strauss J."/>
            <person name="Dupont C."/>
            <person name="Frickenhaus S."/>
            <person name="Maumus F."/>
            <person name="Mcmullan M."/>
            <person name="Sanges R."/>
            <person name="Schmutz J."/>
            <person name="Toseland A."/>
            <person name="Valas R."/>
            <person name="Veluchamy A."/>
            <person name="Ward B.J."/>
            <person name="Allen A."/>
            <person name="Barry K."/>
            <person name="Falciatore A."/>
            <person name="Ferrante M."/>
            <person name="Fortunato A.E."/>
            <person name="Gloeckner G."/>
            <person name="Gruber A."/>
            <person name="Hipkin R."/>
            <person name="Janech M."/>
            <person name="Kroth P."/>
            <person name="Leese F."/>
            <person name="Lindquist E."/>
            <person name="Lyon B.R."/>
            <person name="Martin J."/>
            <person name="Mayer C."/>
            <person name="Parker M."/>
            <person name="Quesneville H."/>
            <person name="Raymond J."/>
            <person name="Uhlig C."/>
            <person name="Valentin K.U."/>
            <person name="Worden A.Z."/>
            <person name="Armbrust E.V."/>
            <person name="Bowler C."/>
            <person name="Green B."/>
            <person name="Moulton V."/>
            <person name="Van Oosterhout C."/>
            <person name="Grigoriev I."/>
        </authorList>
    </citation>
    <scope>NUCLEOTIDE SEQUENCE [LARGE SCALE GENOMIC DNA]</scope>
    <source>
        <strain evidence="1 2">CCMP1102</strain>
    </source>
</reference>
<sequence length="150" mass="17134">MIITNTSSTTTTDDSTTMIMPEEEISTVSTKFIIRRRSSAMLLGTCSWIDLAVVVDEDNAYYSPSSNKKRRHDVDVVDIDNDSTTNTKAETRWILRPHRYLNLKHNSEITRERPPPKSQSSQIMIIHPPTTVQPEVVNFSWTDLAIIIQE</sequence>
<accession>A0A1E7FJD0</accession>
<dbReference type="EMBL" id="KV784356">
    <property type="protein sequence ID" value="OEU18280.1"/>
    <property type="molecule type" value="Genomic_DNA"/>
</dbReference>
<organism evidence="1 2">
    <name type="scientific">Fragilariopsis cylindrus CCMP1102</name>
    <dbReference type="NCBI Taxonomy" id="635003"/>
    <lineage>
        <taxon>Eukaryota</taxon>
        <taxon>Sar</taxon>
        <taxon>Stramenopiles</taxon>
        <taxon>Ochrophyta</taxon>
        <taxon>Bacillariophyta</taxon>
        <taxon>Bacillariophyceae</taxon>
        <taxon>Bacillariophycidae</taxon>
        <taxon>Bacillariales</taxon>
        <taxon>Bacillariaceae</taxon>
        <taxon>Fragilariopsis</taxon>
    </lineage>
</organism>
<keyword evidence="2" id="KW-1185">Reference proteome</keyword>